<comment type="similarity">
    <text evidence="18">Belongs to the G-protein coupled receptor 1 family.</text>
</comment>
<comment type="caution">
    <text evidence="21">The sequence shown here is derived from an EMBL/GenBank/DDBJ whole genome shotgun (WGS) entry which is preliminary data.</text>
</comment>
<evidence type="ECO:0000256" key="3">
    <source>
        <dbReference type="ARBA" id="ARBA00022475"/>
    </source>
</evidence>
<evidence type="ECO:0000256" key="17">
    <source>
        <dbReference type="ARBA" id="ARBA00025827"/>
    </source>
</evidence>
<keyword evidence="6" id="KW-0765">Sulfation</keyword>
<feature type="transmembrane region" description="Helical" evidence="19">
    <location>
        <begin position="62"/>
        <end position="85"/>
    </location>
</feature>
<sequence length="481" mass="52980">MPIGAGCSWGFAELAASGPAAHKEPGAHSRALKFKKMSFLLNNQSGHQKPEDDAAEFMPSSIITMALLALTFLLGLPGNALVIWVAGLKMKRTVNTVWFLNLAIADFVCCLSLPFSIAHEALHGHWPYGDVLCKVLPAIIIFNMFASVFVLVAISMDRCLLVIKPVWSQNHRTVGLASWLCLGIWILAFLTCVPVFIYRQTFHDDSGKIECIYNYGEPYYDYNAYGDYFGVYDGHDLGGDLSFESSGETTEPDTLRMTSDHLYEALGGILESTSLAGSTKTPDLSMEDWSGPRWPSELALPDGFSNTSPSNVHPLLELGNEIDAFHNHVHKPVQLTVITLTRLIFGFVIPLAVILACYAFILSRVRTAHFSKSSGKTQRTVVSIVSAFFICWAPYHITGVALLCTNSPRLVQWDHLFQGLAYANSCVNPVLYVFTGQDFKDKLRKSLHAVFESAFMEDVTCSTAPTRSKSSTEGKVNISVV</sequence>
<dbReference type="InterPro" id="IPR001644">
    <property type="entry name" value="Anaphtx_C3AR1"/>
</dbReference>
<dbReference type="AlphaFoldDB" id="A0AAV7P6Z6"/>
<keyword evidence="3" id="KW-1003">Cell membrane</keyword>
<evidence type="ECO:0000313" key="21">
    <source>
        <dbReference type="EMBL" id="KAJ1122358.1"/>
    </source>
</evidence>
<evidence type="ECO:0000259" key="20">
    <source>
        <dbReference type="PROSITE" id="PS50262"/>
    </source>
</evidence>
<dbReference type="GO" id="GO:0007200">
    <property type="term" value="P:phospholipase C-activating G protein-coupled receptor signaling pathway"/>
    <property type="evidence" value="ECO:0007669"/>
    <property type="project" value="TreeGrafter"/>
</dbReference>
<reference evidence="21" key="1">
    <citation type="journal article" date="2022" name="bioRxiv">
        <title>Sequencing and chromosome-scale assembly of the giantPleurodeles waltlgenome.</title>
        <authorList>
            <person name="Brown T."/>
            <person name="Elewa A."/>
            <person name="Iarovenko S."/>
            <person name="Subramanian E."/>
            <person name="Araus A.J."/>
            <person name="Petzold A."/>
            <person name="Susuki M."/>
            <person name="Suzuki K.-i.T."/>
            <person name="Hayashi T."/>
            <person name="Toyoda A."/>
            <person name="Oliveira C."/>
            <person name="Osipova E."/>
            <person name="Leigh N.D."/>
            <person name="Simon A."/>
            <person name="Yun M.H."/>
        </authorList>
    </citation>
    <scope>NUCLEOTIDE SEQUENCE</scope>
    <source>
        <strain evidence="21">20211129_DDA</strain>
        <tissue evidence="21">Liver</tissue>
    </source>
</reference>
<keyword evidence="13" id="KW-0325">Glycoprotein</keyword>
<evidence type="ECO:0000256" key="7">
    <source>
        <dbReference type="ARBA" id="ARBA00022692"/>
    </source>
</evidence>
<evidence type="ECO:0000313" key="22">
    <source>
        <dbReference type="Proteomes" id="UP001066276"/>
    </source>
</evidence>
<evidence type="ECO:0000256" key="5">
    <source>
        <dbReference type="ARBA" id="ARBA00022553"/>
    </source>
</evidence>
<keyword evidence="10 19" id="KW-0472">Membrane</keyword>
<gene>
    <name evidence="21" type="ORF">NDU88_000850</name>
</gene>
<dbReference type="GO" id="GO:0007204">
    <property type="term" value="P:positive regulation of cytosolic calcium ion concentration"/>
    <property type="evidence" value="ECO:0007669"/>
    <property type="project" value="TreeGrafter"/>
</dbReference>
<comment type="function">
    <text evidence="15">Receptor for the chemotactic and inflammatory peptide anaphylatoxin C3a. This receptor stimulates chemotaxis, granule enzyme release and superoxide anion production.</text>
</comment>
<feature type="transmembrane region" description="Helical" evidence="19">
    <location>
        <begin position="381"/>
        <end position="403"/>
    </location>
</feature>
<keyword evidence="5" id="KW-0597">Phosphoprotein</keyword>
<evidence type="ECO:0000256" key="12">
    <source>
        <dbReference type="ARBA" id="ARBA00023170"/>
    </source>
</evidence>
<evidence type="ECO:0000256" key="11">
    <source>
        <dbReference type="ARBA" id="ARBA00023157"/>
    </source>
</evidence>
<dbReference type="PROSITE" id="PS50262">
    <property type="entry name" value="G_PROTEIN_RECEP_F1_2"/>
    <property type="match status" value="1"/>
</dbReference>
<feature type="transmembrane region" description="Helical" evidence="19">
    <location>
        <begin position="343"/>
        <end position="361"/>
    </location>
</feature>
<dbReference type="PROSITE" id="PS00237">
    <property type="entry name" value="G_PROTEIN_RECEP_F1_1"/>
    <property type="match status" value="1"/>
</dbReference>
<evidence type="ECO:0000256" key="18">
    <source>
        <dbReference type="RuleBase" id="RU000688"/>
    </source>
</evidence>
<evidence type="ECO:0000256" key="10">
    <source>
        <dbReference type="ARBA" id="ARBA00023136"/>
    </source>
</evidence>
<dbReference type="PRINTS" id="PR01104">
    <property type="entry name" value="ANPHYLATOXNR"/>
</dbReference>
<feature type="transmembrane region" description="Helical" evidence="19">
    <location>
        <begin position="135"/>
        <end position="155"/>
    </location>
</feature>
<feature type="transmembrane region" description="Helical" evidence="19">
    <location>
        <begin position="415"/>
        <end position="435"/>
    </location>
</feature>
<protein>
    <recommendedName>
        <fullName evidence="2">C3a anaphylatoxin chemotactic receptor</fullName>
    </recommendedName>
</protein>
<dbReference type="PANTHER" id="PTHR24225">
    <property type="entry name" value="CHEMOTACTIC RECEPTOR"/>
    <property type="match status" value="1"/>
</dbReference>
<dbReference type="PANTHER" id="PTHR24225:SF28">
    <property type="entry name" value="C3A ANAPHYLATOXIN CHEMOTACTIC RECEPTOR"/>
    <property type="match status" value="1"/>
</dbReference>
<dbReference type="GO" id="GO:0004878">
    <property type="term" value="F:complement component C5a receptor activity"/>
    <property type="evidence" value="ECO:0007669"/>
    <property type="project" value="TreeGrafter"/>
</dbReference>
<feature type="transmembrane region" description="Helical" evidence="19">
    <location>
        <begin position="176"/>
        <end position="198"/>
    </location>
</feature>
<dbReference type="Pfam" id="PF00001">
    <property type="entry name" value="7tm_1"/>
    <property type="match status" value="2"/>
</dbReference>
<dbReference type="SUPFAM" id="SSF81321">
    <property type="entry name" value="Family A G protein-coupled receptor-like"/>
    <property type="match status" value="1"/>
</dbReference>
<comment type="subcellular location">
    <subcellularLocation>
        <location evidence="1">Cell membrane</location>
        <topology evidence="1">Multi-pass membrane protein</topology>
    </subcellularLocation>
</comment>
<evidence type="ECO:0000256" key="19">
    <source>
        <dbReference type="SAM" id="Phobius"/>
    </source>
</evidence>
<evidence type="ECO:0000256" key="13">
    <source>
        <dbReference type="ARBA" id="ARBA00023180"/>
    </source>
</evidence>
<dbReference type="EMBL" id="JANPWB010000011">
    <property type="protein sequence ID" value="KAJ1122358.1"/>
    <property type="molecule type" value="Genomic_DNA"/>
</dbReference>
<evidence type="ECO:0000256" key="4">
    <source>
        <dbReference type="ARBA" id="ARBA00022500"/>
    </source>
</evidence>
<dbReference type="GO" id="GO:0005886">
    <property type="term" value="C:plasma membrane"/>
    <property type="evidence" value="ECO:0007669"/>
    <property type="project" value="UniProtKB-SubCell"/>
</dbReference>
<evidence type="ECO:0000256" key="8">
    <source>
        <dbReference type="ARBA" id="ARBA00022989"/>
    </source>
</evidence>
<keyword evidence="8 19" id="KW-1133">Transmembrane helix</keyword>
<dbReference type="Proteomes" id="UP001066276">
    <property type="component" value="Chromosome 7"/>
</dbReference>
<dbReference type="GO" id="GO:0006954">
    <property type="term" value="P:inflammatory response"/>
    <property type="evidence" value="ECO:0007669"/>
    <property type="project" value="TreeGrafter"/>
</dbReference>
<dbReference type="PRINTS" id="PR00237">
    <property type="entry name" value="GPCRRHODOPSN"/>
</dbReference>
<evidence type="ECO:0000256" key="2">
    <source>
        <dbReference type="ARBA" id="ARBA00022343"/>
    </source>
</evidence>
<dbReference type="Gene3D" id="1.20.1070.10">
    <property type="entry name" value="Rhodopsin 7-helix transmembrane proteins"/>
    <property type="match status" value="2"/>
</dbReference>
<feature type="transmembrane region" description="Helical" evidence="19">
    <location>
        <begin position="97"/>
        <end position="115"/>
    </location>
</feature>
<dbReference type="GO" id="GO:0006935">
    <property type="term" value="P:chemotaxis"/>
    <property type="evidence" value="ECO:0007669"/>
    <property type="project" value="UniProtKB-KW"/>
</dbReference>
<keyword evidence="9 18" id="KW-0297">G-protein coupled receptor</keyword>
<dbReference type="GO" id="GO:0004930">
    <property type="term" value="F:G protein-coupled receptor activity"/>
    <property type="evidence" value="ECO:0007669"/>
    <property type="project" value="UniProtKB-KW"/>
</dbReference>
<keyword evidence="22" id="KW-1185">Reference proteome</keyword>
<name>A0AAV7P6Z6_PLEWA</name>
<comment type="similarity">
    <text evidence="16">Belongs to the chemokine-like receptor (CMKLR) family.</text>
</comment>
<evidence type="ECO:0000256" key="16">
    <source>
        <dbReference type="ARBA" id="ARBA00025736"/>
    </source>
</evidence>
<organism evidence="21 22">
    <name type="scientific">Pleurodeles waltl</name>
    <name type="common">Iberian ribbed newt</name>
    <dbReference type="NCBI Taxonomy" id="8319"/>
    <lineage>
        <taxon>Eukaryota</taxon>
        <taxon>Metazoa</taxon>
        <taxon>Chordata</taxon>
        <taxon>Craniata</taxon>
        <taxon>Vertebrata</taxon>
        <taxon>Euteleostomi</taxon>
        <taxon>Amphibia</taxon>
        <taxon>Batrachia</taxon>
        <taxon>Caudata</taxon>
        <taxon>Salamandroidea</taxon>
        <taxon>Salamandridae</taxon>
        <taxon>Pleurodelinae</taxon>
        <taxon>Pleurodeles</taxon>
    </lineage>
</organism>
<proteinExistence type="inferred from homology"/>
<dbReference type="PRINTS" id="PR01060">
    <property type="entry name" value="C3ANPHYLTXNR"/>
</dbReference>
<evidence type="ECO:0000256" key="6">
    <source>
        <dbReference type="ARBA" id="ARBA00022641"/>
    </source>
</evidence>
<dbReference type="GO" id="GO:0004876">
    <property type="term" value="F:complement component C3a receptor activity"/>
    <property type="evidence" value="ECO:0007669"/>
    <property type="project" value="InterPro"/>
</dbReference>
<feature type="domain" description="G-protein coupled receptors family 1 profile" evidence="20">
    <location>
        <begin position="78"/>
        <end position="432"/>
    </location>
</feature>
<evidence type="ECO:0000256" key="9">
    <source>
        <dbReference type="ARBA" id="ARBA00023040"/>
    </source>
</evidence>
<keyword evidence="14 18" id="KW-0807">Transducer</keyword>
<accession>A0AAV7P6Z6</accession>
<dbReference type="InterPro" id="IPR017452">
    <property type="entry name" value="GPCR_Rhodpsn_7TM"/>
</dbReference>
<evidence type="ECO:0000256" key="14">
    <source>
        <dbReference type="ARBA" id="ARBA00023224"/>
    </source>
</evidence>
<comment type="subunit">
    <text evidence="17">Interacts with VGF-derived peptide TLQP-21.</text>
</comment>
<evidence type="ECO:0000256" key="1">
    <source>
        <dbReference type="ARBA" id="ARBA00004651"/>
    </source>
</evidence>
<keyword evidence="4" id="KW-0145">Chemotaxis</keyword>
<keyword evidence="12 18" id="KW-0675">Receptor</keyword>
<dbReference type="InterPro" id="IPR000826">
    <property type="entry name" value="Formyl_rcpt-rel"/>
</dbReference>
<keyword evidence="7 18" id="KW-0812">Transmembrane</keyword>
<evidence type="ECO:0000256" key="15">
    <source>
        <dbReference type="ARBA" id="ARBA00025640"/>
    </source>
</evidence>
<dbReference type="InterPro" id="IPR002234">
    <property type="entry name" value="Anphylx_rcpt_C3a/C5a1-2"/>
</dbReference>
<keyword evidence="11" id="KW-1015">Disulfide bond</keyword>
<dbReference type="InterPro" id="IPR000276">
    <property type="entry name" value="GPCR_Rhodpsn"/>
</dbReference>
<dbReference type="FunFam" id="1.20.1070.10:FF:000269">
    <property type="entry name" value="C3a anaphylatoxin chemotactic receptor"/>
    <property type="match status" value="1"/>
</dbReference>